<dbReference type="RefSeq" id="XP_008916280.1">
    <property type="nucleotide sequence ID" value="XM_008918032.1"/>
</dbReference>
<evidence type="ECO:0000313" key="1">
    <source>
        <dbReference type="EMBL" id="ETM98434.1"/>
    </source>
</evidence>
<organism evidence="1 2">
    <name type="scientific">Phytophthora nicotianae (strain INRA-310)</name>
    <name type="common">Phytophthora parasitica</name>
    <dbReference type="NCBI Taxonomy" id="761204"/>
    <lineage>
        <taxon>Eukaryota</taxon>
        <taxon>Sar</taxon>
        <taxon>Stramenopiles</taxon>
        <taxon>Oomycota</taxon>
        <taxon>Peronosporomycetes</taxon>
        <taxon>Peronosporales</taxon>
        <taxon>Peronosporaceae</taxon>
        <taxon>Phytophthora</taxon>
    </lineage>
</organism>
<dbReference type="VEuPathDB" id="FungiDB:PPTG_24623"/>
<dbReference type="EMBL" id="KI669692">
    <property type="protein sequence ID" value="ETM98434.1"/>
    <property type="molecule type" value="Genomic_DNA"/>
</dbReference>
<dbReference type="GeneID" id="20193222"/>
<protein>
    <submittedName>
        <fullName evidence="1">Uncharacterized protein</fullName>
    </submittedName>
</protein>
<sequence length="42" mass="4932">MGGQHPGMGKFVVVLEQESQRIRLDIQQKMDSFQTRIRNFPQ</sequence>
<name>W2PEL1_PHYN3</name>
<accession>W2PEL1</accession>
<evidence type="ECO:0000313" key="2">
    <source>
        <dbReference type="Proteomes" id="UP000018817"/>
    </source>
</evidence>
<dbReference type="Proteomes" id="UP000018817">
    <property type="component" value="Unassembled WGS sequence"/>
</dbReference>
<gene>
    <name evidence="1" type="ORF">PPTG_24623</name>
</gene>
<reference evidence="2" key="1">
    <citation type="submission" date="2011-12" db="EMBL/GenBank/DDBJ databases">
        <authorList>
            <consortium name="The Broad Institute Genome Sequencing Platform"/>
            <person name="Russ C."/>
            <person name="Tyler B."/>
            <person name="Panabieres F."/>
            <person name="Shan W."/>
            <person name="Tripathy S."/>
            <person name="Grunwald N."/>
            <person name="Machado M."/>
            <person name="Young S.K."/>
            <person name="Zeng Q."/>
            <person name="Gargeya S."/>
            <person name="Fitzgerald M."/>
            <person name="Haas B."/>
            <person name="Abouelleil A."/>
            <person name="Alvarado L."/>
            <person name="Arachchi H.M."/>
            <person name="Berlin A."/>
            <person name="Chapman S.B."/>
            <person name="Gearin G."/>
            <person name="Goldberg J."/>
            <person name="Griggs A."/>
            <person name="Gujja S."/>
            <person name="Hansen M."/>
            <person name="Heiman D."/>
            <person name="Howarth C."/>
            <person name="Larimer J."/>
            <person name="Lui A."/>
            <person name="MacDonald P.J.P."/>
            <person name="McCowen C."/>
            <person name="Montmayeur A."/>
            <person name="Murphy C."/>
            <person name="Neiman D."/>
            <person name="Pearson M."/>
            <person name="Priest M."/>
            <person name="Roberts A."/>
            <person name="Saif S."/>
            <person name="Shea T."/>
            <person name="Sisk P."/>
            <person name="Stolte C."/>
            <person name="Sykes S."/>
            <person name="Wortman J."/>
            <person name="Nusbaum C."/>
            <person name="Birren B."/>
        </authorList>
    </citation>
    <scope>NUCLEOTIDE SEQUENCE [LARGE SCALE GENOMIC DNA]</scope>
    <source>
        <strain evidence="2">INRA-310</strain>
    </source>
</reference>
<dbReference type="AlphaFoldDB" id="W2PEL1"/>
<reference evidence="1 2" key="2">
    <citation type="submission" date="2013-11" db="EMBL/GenBank/DDBJ databases">
        <title>The Genome Sequence of Phytophthora parasitica INRA-310.</title>
        <authorList>
            <consortium name="The Broad Institute Genomics Platform"/>
            <person name="Russ C."/>
            <person name="Tyler B."/>
            <person name="Panabieres F."/>
            <person name="Shan W."/>
            <person name="Tripathy S."/>
            <person name="Grunwald N."/>
            <person name="Machado M."/>
            <person name="Johnson C.S."/>
            <person name="Arredondo F."/>
            <person name="Hong C."/>
            <person name="Coffey M."/>
            <person name="Young S.K."/>
            <person name="Zeng Q."/>
            <person name="Gargeya S."/>
            <person name="Fitzgerald M."/>
            <person name="Abouelleil A."/>
            <person name="Alvarado L."/>
            <person name="Chapman S.B."/>
            <person name="Gainer-Dewar J."/>
            <person name="Goldberg J."/>
            <person name="Griggs A."/>
            <person name="Gujja S."/>
            <person name="Hansen M."/>
            <person name="Howarth C."/>
            <person name="Imamovic A."/>
            <person name="Ireland A."/>
            <person name="Larimer J."/>
            <person name="McCowan C."/>
            <person name="Murphy C."/>
            <person name="Pearson M."/>
            <person name="Poon T.W."/>
            <person name="Priest M."/>
            <person name="Roberts A."/>
            <person name="Saif S."/>
            <person name="Shea T."/>
            <person name="Sykes S."/>
            <person name="Wortman J."/>
            <person name="Nusbaum C."/>
            <person name="Birren B."/>
        </authorList>
    </citation>
    <scope>NUCLEOTIDE SEQUENCE [LARGE SCALE GENOMIC DNA]</scope>
    <source>
        <strain evidence="1 2">INRA-310</strain>
    </source>
</reference>
<proteinExistence type="predicted"/>